<dbReference type="InterPro" id="IPR024311">
    <property type="entry name" value="Lipocalin-like"/>
</dbReference>
<dbReference type="KEGG" id="acou:A5CBH24_04910"/>
<organism evidence="2 3">
    <name type="scientific">Alistipes communis</name>
    <dbReference type="NCBI Taxonomy" id="2585118"/>
    <lineage>
        <taxon>Bacteria</taxon>
        <taxon>Pseudomonadati</taxon>
        <taxon>Bacteroidota</taxon>
        <taxon>Bacteroidia</taxon>
        <taxon>Bacteroidales</taxon>
        <taxon>Rikenellaceae</taxon>
        <taxon>Alistipes</taxon>
    </lineage>
</organism>
<protein>
    <recommendedName>
        <fullName evidence="1">Lipocalin-like domain-containing protein</fullName>
    </recommendedName>
</protein>
<dbReference type="GeneID" id="78343428"/>
<keyword evidence="3" id="KW-1185">Reference proteome</keyword>
<sequence length="193" mass="20066">MKKVVMMACAALLAVSCGGDKKAEIKQMSGFVDGGTSMHVLVVDPIGGDAARQSFALDDATDLKEAYGLLEGNVVMVDYKAAGEGEMPVATKVACSKDYADAIGRWVMPDPVKEGEVMGVELRVGGKAQSINMATLPYASWELQGEPGKLILHGQSIGNGQTIDVTDTAVLGENGGVPTLTIEGSGVVYTRGE</sequence>
<reference evidence="3" key="1">
    <citation type="submission" date="2019-06" db="EMBL/GenBank/DDBJ databases">
        <title>Alistipes onderdonkii subsp. vulgaris subsp. nov., Alistipes dispar sp. nov. and Alistipes communis sp. nov., isolated from human faeces, and creation of Alistipes onderdonkii subsp. onderdonkii subsp. nov.</title>
        <authorList>
            <person name="Sakamoto M."/>
            <person name="Ikeyama N."/>
            <person name="Ogata Y."/>
            <person name="Suda W."/>
            <person name="Iino T."/>
            <person name="Hattori M."/>
            <person name="Ohkuma M."/>
        </authorList>
    </citation>
    <scope>NUCLEOTIDE SEQUENCE [LARGE SCALE GENOMIC DNA]</scope>
    <source>
        <strain evidence="3">5CBH24</strain>
    </source>
</reference>
<proteinExistence type="predicted"/>
<evidence type="ECO:0000313" key="2">
    <source>
        <dbReference type="EMBL" id="BBL03178.1"/>
    </source>
</evidence>
<evidence type="ECO:0000313" key="3">
    <source>
        <dbReference type="Proteomes" id="UP000318946"/>
    </source>
</evidence>
<name>A0A4Y1WSW8_9BACT</name>
<dbReference type="RefSeq" id="WP_244611608.1">
    <property type="nucleotide sequence ID" value="NZ_AP019735.1"/>
</dbReference>
<dbReference type="EMBL" id="AP019735">
    <property type="protein sequence ID" value="BBL03178.1"/>
    <property type="molecule type" value="Genomic_DNA"/>
</dbReference>
<dbReference type="PROSITE" id="PS51257">
    <property type="entry name" value="PROKAR_LIPOPROTEIN"/>
    <property type="match status" value="1"/>
</dbReference>
<dbReference type="AlphaFoldDB" id="A0A4Y1WSW8"/>
<evidence type="ECO:0000259" key="1">
    <source>
        <dbReference type="Pfam" id="PF12702"/>
    </source>
</evidence>
<gene>
    <name evidence="2" type="ORF">A5CBH24_04910</name>
</gene>
<feature type="domain" description="Lipocalin-like" evidence="1">
    <location>
        <begin position="101"/>
        <end position="169"/>
    </location>
</feature>
<accession>A0A4Y1WSW8</accession>
<dbReference type="Pfam" id="PF12702">
    <property type="entry name" value="Lipocalin_3"/>
    <property type="match status" value="1"/>
</dbReference>
<dbReference type="Gene3D" id="2.40.128.280">
    <property type="match status" value="1"/>
</dbReference>
<dbReference type="Proteomes" id="UP000318946">
    <property type="component" value="Chromosome"/>
</dbReference>